<evidence type="ECO:0000313" key="3">
    <source>
        <dbReference type="Proteomes" id="UP001341840"/>
    </source>
</evidence>
<organism evidence="2 3">
    <name type="scientific">Stylosanthes scabra</name>
    <dbReference type="NCBI Taxonomy" id="79078"/>
    <lineage>
        <taxon>Eukaryota</taxon>
        <taxon>Viridiplantae</taxon>
        <taxon>Streptophyta</taxon>
        <taxon>Embryophyta</taxon>
        <taxon>Tracheophyta</taxon>
        <taxon>Spermatophyta</taxon>
        <taxon>Magnoliopsida</taxon>
        <taxon>eudicotyledons</taxon>
        <taxon>Gunneridae</taxon>
        <taxon>Pentapetalae</taxon>
        <taxon>rosids</taxon>
        <taxon>fabids</taxon>
        <taxon>Fabales</taxon>
        <taxon>Fabaceae</taxon>
        <taxon>Papilionoideae</taxon>
        <taxon>50 kb inversion clade</taxon>
        <taxon>dalbergioids sensu lato</taxon>
        <taxon>Dalbergieae</taxon>
        <taxon>Pterocarpus clade</taxon>
        <taxon>Stylosanthes</taxon>
    </lineage>
</organism>
<protein>
    <submittedName>
        <fullName evidence="2">Uncharacterized protein</fullName>
    </submittedName>
</protein>
<evidence type="ECO:0000313" key="2">
    <source>
        <dbReference type="EMBL" id="MED6150280.1"/>
    </source>
</evidence>
<accession>A0ABU6TPA6</accession>
<comment type="caution">
    <text evidence="2">The sequence shown here is derived from an EMBL/GenBank/DDBJ whole genome shotgun (WGS) entry which is preliminary data.</text>
</comment>
<name>A0ABU6TPA6_9FABA</name>
<dbReference type="EMBL" id="JASCZI010091428">
    <property type="protein sequence ID" value="MED6150280.1"/>
    <property type="molecule type" value="Genomic_DNA"/>
</dbReference>
<feature type="region of interest" description="Disordered" evidence="1">
    <location>
        <begin position="45"/>
        <end position="67"/>
    </location>
</feature>
<dbReference type="Proteomes" id="UP001341840">
    <property type="component" value="Unassembled WGS sequence"/>
</dbReference>
<gene>
    <name evidence="2" type="ORF">PIB30_070883</name>
</gene>
<sequence length="67" mass="7709">MRRDGEALRAGDSQLLVAMEAAMRLKGSMKEGWQFYLSTWRSSKKMHDRELVGDLLKPSEDEDSPHE</sequence>
<proteinExistence type="predicted"/>
<reference evidence="2 3" key="1">
    <citation type="journal article" date="2023" name="Plants (Basel)">
        <title>Bridging the Gap: Combining Genomics and Transcriptomics Approaches to Understand Stylosanthes scabra, an Orphan Legume from the Brazilian Caatinga.</title>
        <authorList>
            <person name="Ferreira-Neto J.R.C."/>
            <person name="da Silva M.D."/>
            <person name="Binneck E."/>
            <person name="de Melo N.F."/>
            <person name="da Silva R.H."/>
            <person name="de Melo A.L.T.M."/>
            <person name="Pandolfi V."/>
            <person name="Bustamante F.O."/>
            <person name="Brasileiro-Vidal A.C."/>
            <person name="Benko-Iseppon A.M."/>
        </authorList>
    </citation>
    <scope>NUCLEOTIDE SEQUENCE [LARGE SCALE GENOMIC DNA]</scope>
    <source>
        <tissue evidence="2">Leaves</tissue>
    </source>
</reference>
<keyword evidence="3" id="KW-1185">Reference proteome</keyword>
<evidence type="ECO:0000256" key="1">
    <source>
        <dbReference type="SAM" id="MobiDB-lite"/>
    </source>
</evidence>